<keyword evidence="2" id="KW-0378">Hydrolase</keyword>
<proteinExistence type="predicted"/>
<protein>
    <recommendedName>
        <fullName evidence="5">Helicase ATP-binding domain-containing protein</fullName>
    </recommendedName>
</protein>
<dbReference type="GO" id="GO:0016787">
    <property type="term" value="F:hydrolase activity"/>
    <property type="evidence" value="ECO:0007669"/>
    <property type="project" value="UniProtKB-KW"/>
</dbReference>
<keyword evidence="3" id="KW-0347">Helicase</keyword>
<comment type="caution">
    <text evidence="6">The sequence shown here is derived from an EMBL/GenBank/DDBJ whole genome shotgun (WGS) entry which is preliminary data.</text>
</comment>
<dbReference type="InterPro" id="IPR050474">
    <property type="entry name" value="Hel308_SKI2-like"/>
</dbReference>
<dbReference type="InterPro" id="IPR014001">
    <property type="entry name" value="Helicase_ATP-bd"/>
</dbReference>
<dbReference type="InterPro" id="IPR011545">
    <property type="entry name" value="DEAD/DEAH_box_helicase_dom"/>
</dbReference>
<accession>A0A8I1YBK0</accession>
<dbReference type="PROSITE" id="PS51192">
    <property type="entry name" value="HELICASE_ATP_BIND_1"/>
    <property type="match status" value="1"/>
</dbReference>
<evidence type="ECO:0000256" key="3">
    <source>
        <dbReference type="ARBA" id="ARBA00022806"/>
    </source>
</evidence>
<dbReference type="RefSeq" id="WP_028343852.1">
    <property type="nucleotide sequence ID" value="NZ_CP126003.1"/>
</dbReference>
<dbReference type="GO" id="GO:0003676">
    <property type="term" value="F:nucleic acid binding"/>
    <property type="evidence" value="ECO:0007669"/>
    <property type="project" value="InterPro"/>
</dbReference>
<evidence type="ECO:0000256" key="2">
    <source>
        <dbReference type="ARBA" id="ARBA00022801"/>
    </source>
</evidence>
<evidence type="ECO:0000256" key="1">
    <source>
        <dbReference type="ARBA" id="ARBA00022741"/>
    </source>
</evidence>
<dbReference type="SMART" id="SM00490">
    <property type="entry name" value="HELICc"/>
    <property type="match status" value="1"/>
</dbReference>
<organism evidence="6 7">
    <name type="scientific">Bradyrhizobium elkanii</name>
    <dbReference type="NCBI Taxonomy" id="29448"/>
    <lineage>
        <taxon>Bacteria</taxon>
        <taxon>Pseudomonadati</taxon>
        <taxon>Pseudomonadota</taxon>
        <taxon>Alphaproteobacteria</taxon>
        <taxon>Hyphomicrobiales</taxon>
        <taxon>Nitrobacteraceae</taxon>
        <taxon>Bradyrhizobium</taxon>
    </lineage>
</organism>
<dbReference type="InterPro" id="IPR001650">
    <property type="entry name" value="Helicase_C-like"/>
</dbReference>
<dbReference type="GO" id="GO:0005524">
    <property type="term" value="F:ATP binding"/>
    <property type="evidence" value="ECO:0007669"/>
    <property type="project" value="UniProtKB-KW"/>
</dbReference>
<dbReference type="PANTHER" id="PTHR47961">
    <property type="entry name" value="DNA POLYMERASE THETA, PUTATIVE (AFU_ORTHOLOGUE AFUA_1G05260)-RELATED"/>
    <property type="match status" value="1"/>
</dbReference>
<dbReference type="Proteomes" id="UP000673383">
    <property type="component" value="Unassembled WGS sequence"/>
</dbReference>
<dbReference type="InterPro" id="IPR027417">
    <property type="entry name" value="P-loop_NTPase"/>
</dbReference>
<reference evidence="6" key="1">
    <citation type="submission" date="2021-02" db="EMBL/GenBank/DDBJ databases">
        <title>Genomic Encyclopedia of Type Strains, Phase IV (KMG-V): Genome sequencing to study the core and pangenomes of soil and plant-associated prokaryotes.</title>
        <authorList>
            <person name="Whitman W."/>
        </authorList>
    </citation>
    <scope>NUCLEOTIDE SEQUENCE</scope>
    <source>
        <strain evidence="6">USDA 406</strain>
    </source>
</reference>
<dbReference type="EMBL" id="JAFICZ010000001">
    <property type="protein sequence ID" value="MBP1293493.1"/>
    <property type="molecule type" value="Genomic_DNA"/>
</dbReference>
<dbReference type="GO" id="GO:0004386">
    <property type="term" value="F:helicase activity"/>
    <property type="evidence" value="ECO:0007669"/>
    <property type="project" value="UniProtKB-KW"/>
</dbReference>
<dbReference type="SMART" id="SM00487">
    <property type="entry name" value="DEXDc"/>
    <property type="match status" value="1"/>
</dbReference>
<keyword evidence="1" id="KW-0547">Nucleotide-binding</keyword>
<dbReference type="PANTHER" id="PTHR47961:SF6">
    <property type="entry name" value="DNA-DIRECTED DNA POLYMERASE"/>
    <property type="match status" value="1"/>
</dbReference>
<gene>
    <name evidence="6" type="ORF">JOH49_003246</name>
</gene>
<dbReference type="Gene3D" id="3.40.50.300">
    <property type="entry name" value="P-loop containing nucleotide triphosphate hydrolases"/>
    <property type="match status" value="2"/>
</dbReference>
<name>A0A8I1YBK0_BRAEL</name>
<dbReference type="AlphaFoldDB" id="A0A8I1YBK0"/>
<sequence>MPEFDAERLDLANNLRRQLAVENELSRLQARAYVRCLQATWQVPTIQWTDQESAGQLQDARRLLHAAHIFQQVEGPASPGAIACFRRTGEILEWLTRAADSIRAVVPIEILAAAAYQLGGLPAMASGLLGQVDSEHDGVALYAAFLRADFDNVLERAAEFWASHSDLTRSDASEKLARPDLDAFDDDDRVTWLFTVELVRCLGLLADSLRRGDDERSGRAMEKLNALDGMAARVFSDDASLLVGLLKQVADGFRRASIYRPLNALSDLNPDRRSKLLAYARGQFSRGRGILWTSQLQGLERLLRDSSFALCTPTGSGKTLVANMALVKELLLRGHEDVAPLAIYLVPSRALAGEVEAKLRGELGDEMIVTGLYDGADWGITDYWLSGEQPTVLIVTVEKADALMRYLGPLLLGRLRLVVIDEAHQVVPESGENTRISFSEHRNRSLRLESFISRVLARRPDVVRIALTAVAGGASLPVARWVEGRPDAEAVGVRYRSTRQVIGVLETTPNRPCRILLDIMNGRPLYLRGQEQPLYLRLRIEQMPQLPAGMRNSLNRFNSLTVLWTALHLVEEDQRILISVAQEPEQTMRWFKEALELPTWATAPGFSAPDGEMRGRYDEARAACIDYCGVDSFELALLDRGIATSHGQMPQRLRRLMTEMIERRICPITVATATLTEGVNLPFDLILLTSLKRRSWDAENEQQIITPLSTAEFRNLAGRAGRPGAARGIEGMTLVALPTTISTTADSFVGVQRRQRRDLVTDYEQLRTALLIEERDADAVESPLAMLLTAIRDRAISVLGLPPNRFLDWLDQVLPPNISPEAGEGASGLRARLADSLDELDGVLLAALEEVARADEVSMTGAEAEAQLIELWRRTFTAVAAAQEEWMEQAFIRRGRAVVETVYPDADERRRLYQYGFSPIVGRRFEGVAPQIRVLMAAAHSYGVDDAGTRLRVFEQIGMLLSNDRGFGFRVRATVGDQALLANWRDVLAWWMQAADAAGPDADQLRSWQRFVADNLEFKLGVAIGAAVAQAWSAGAGDPYAVPSLSEWRVTTGLPWFGFWARELLRWGTHDPFVAYVLAQGLAHTRERAAERREEFETWLHANHVDIEPDDYIDPQLFLEWQNSLPRREHAAVPFAPETVELTGTNGARPRYNVIPVPHGARVSWLDPAGFELATSKDIAGAYDNSSIRNDYELRATQRGASVNRTFRAGAQ</sequence>
<evidence type="ECO:0000313" key="7">
    <source>
        <dbReference type="Proteomes" id="UP000673383"/>
    </source>
</evidence>
<feature type="domain" description="Helicase ATP-binding" evidence="5">
    <location>
        <begin position="299"/>
        <end position="489"/>
    </location>
</feature>
<evidence type="ECO:0000313" key="6">
    <source>
        <dbReference type="EMBL" id="MBP1293493.1"/>
    </source>
</evidence>
<evidence type="ECO:0000259" key="5">
    <source>
        <dbReference type="PROSITE" id="PS51192"/>
    </source>
</evidence>
<keyword evidence="4" id="KW-0067">ATP-binding</keyword>
<dbReference type="SUPFAM" id="SSF52540">
    <property type="entry name" value="P-loop containing nucleoside triphosphate hydrolases"/>
    <property type="match status" value="1"/>
</dbReference>
<evidence type="ECO:0000256" key="4">
    <source>
        <dbReference type="ARBA" id="ARBA00022840"/>
    </source>
</evidence>
<dbReference type="Pfam" id="PF00270">
    <property type="entry name" value="DEAD"/>
    <property type="match status" value="1"/>
</dbReference>